<protein>
    <submittedName>
        <fullName evidence="4">SDR family NAD(P)-dependent oxidoreductase</fullName>
    </submittedName>
</protein>
<dbReference type="InterPro" id="IPR002347">
    <property type="entry name" value="SDR_fam"/>
</dbReference>
<dbReference type="Gene3D" id="3.40.50.720">
    <property type="entry name" value="NAD(P)-binding Rossmann-like Domain"/>
    <property type="match status" value="1"/>
</dbReference>
<dbReference type="Pfam" id="PF00106">
    <property type="entry name" value="adh_short"/>
    <property type="match status" value="1"/>
</dbReference>
<keyword evidence="2" id="KW-0560">Oxidoreductase</keyword>
<name>A0A418Y9V1_9GAMM</name>
<dbReference type="PROSITE" id="PS00061">
    <property type="entry name" value="ADH_SHORT"/>
    <property type="match status" value="1"/>
</dbReference>
<dbReference type="GO" id="GO:0016491">
    <property type="term" value="F:oxidoreductase activity"/>
    <property type="evidence" value="ECO:0007669"/>
    <property type="project" value="UniProtKB-KW"/>
</dbReference>
<dbReference type="OrthoDB" id="4690547at2"/>
<dbReference type="PRINTS" id="PR00080">
    <property type="entry name" value="SDRFAMILY"/>
</dbReference>
<dbReference type="EMBL" id="QZCH01000042">
    <property type="protein sequence ID" value="RJG38281.1"/>
    <property type="molecule type" value="Genomic_DNA"/>
</dbReference>
<evidence type="ECO:0000256" key="3">
    <source>
        <dbReference type="RuleBase" id="RU000363"/>
    </source>
</evidence>
<accession>A0A418Y9V1</accession>
<comment type="caution">
    <text evidence="4">The sequence shown here is derived from an EMBL/GenBank/DDBJ whole genome shotgun (WGS) entry which is preliminary data.</text>
</comment>
<evidence type="ECO:0000256" key="2">
    <source>
        <dbReference type="ARBA" id="ARBA00023002"/>
    </source>
</evidence>
<gene>
    <name evidence="4" type="ORF">D1Z90_19215</name>
</gene>
<reference evidence="4 5" key="1">
    <citation type="submission" date="2018-09" db="EMBL/GenBank/DDBJ databases">
        <authorList>
            <person name="Wang F."/>
        </authorList>
    </citation>
    <scope>NUCLEOTIDE SEQUENCE [LARGE SCALE GENOMIC DNA]</scope>
    <source>
        <strain evidence="4 5">PLHSC7-2</strain>
    </source>
</reference>
<dbReference type="PANTHER" id="PTHR44196:SF1">
    <property type="entry name" value="DEHYDROGENASE_REDUCTASE SDR FAMILY MEMBER 7B"/>
    <property type="match status" value="1"/>
</dbReference>
<dbReference type="Proteomes" id="UP000283255">
    <property type="component" value="Unassembled WGS sequence"/>
</dbReference>
<evidence type="ECO:0000313" key="4">
    <source>
        <dbReference type="EMBL" id="RJG38281.1"/>
    </source>
</evidence>
<dbReference type="PRINTS" id="PR00081">
    <property type="entry name" value="GDHRDH"/>
</dbReference>
<reference evidence="4 5" key="2">
    <citation type="submission" date="2019-01" db="EMBL/GenBank/DDBJ databases">
        <title>Motilimonas pumilus sp. nov., isolated from the gut of sea cucumber (Apostichopus japonicus).</title>
        <authorList>
            <person name="Wang F.-Q."/>
            <person name="Ren L.-H."/>
            <person name="Lin Y.-W."/>
            <person name="Sun G.-H."/>
            <person name="Du Z.-J."/>
            <person name="Zhao J.-X."/>
            <person name="Liu X.-J."/>
            <person name="Liu L.-J."/>
        </authorList>
    </citation>
    <scope>NUCLEOTIDE SEQUENCE [LARGE SCALE GENOMIC DNA]</scope>
    <source>
        <strain evidence="4 5">PLHSC7-2</strain>
    </source>
</reference>
<dbReference type="InterPro" id="IPR020904">
    <property type="entry name" value="Sc_DH/Rdtase_CS"/>
</dbReference>
<dbReference type="PANTHER" id="PTHR44196">
    <property type="entry name" value="DEHYDROGENASE/REDUCTASE SDR FAMILY MEMBER 7B"/>
    <property type="match status" value="1"/>
</dbReference>
<organism evidence="4 5">
    <name type="scientific">Motilimonas pumila</name>
    <dbReference type="NCBI Taxonomy" id="2303987"/>
    <lineage>
        <taxon>Bacteria</taxon>
        <taxon>Pseudomonadati</taxon>
        <taxon>Pseudomonadota</taxon>
        <taxon>Gammaproteobacteria</taxon>
        <taxon>Alteromonadales</taxon>
        <taxon>Alteromonadales genera incertae sedis</taxon>
        <taxon>Motilimonas</taxon>
    </lineage>
</organism>
<proteinExistence type="inferred from homology"/>
<dbReference type="SUPFAM" id="SSF51735">
    <property type="entry name" value="NAD(P)-binding Rossmann-fold domains"/>
    <property type="match status" value="1"/>
</dbReference>
<dbReference type="GO" id="GO:0016020">
    <property type="term" value="C:membrane"/>
    <property type="evidence" value="ECO:0007669"/>
    <property type="project" value="TreeGrafter"/>
</dbReference>
<dbReference type="InterPro" id="IPR036291">
    <property type="entry name" value="NAD(P)-bd_dom_sf"/>
</dbReference>
<dbReference type="AlphaFoldDB" id="A0A418Y9V1"/>
<evidence type="ECO:0000256" key="1">
    <source>
        <dbReference type="ARBA" id="ARBA00006484"/>
    </source>
</evidence>
<evidence type="ECO:0000313" key="5">
    <source>
        <dbReference type="Proteomes" id="UP000283255"/>
    </source>
</evidence>
<keyword evidence="5" id="KW-1185">Reference proteome</keyword>
<dbReference type="RefSeq" id="WP_119912418.1">
    <property type="nucleotide sequence ID" value="NZ_QZCH01000042.1"/>
</dbReference>
<sequence length="243" mass="26863">MKLKQKTIAITGATSGIGLALVEQLYEHNQLIIIARNQHKINQLSDKYPNLICIQADLTNQQQIQHAAEILLTRCQQLDVLINNAAVQHCHYFTDKQFSPASIDQEISLNFSAVCHLTYLCLPLLKQSSQGTILNINSGLGLVPKTASAVYCATKAALNHFSISLGEQLKPYNISVCQAFLPLVDTAMTQGRGTHKLTATQASLAIINGIKQQQVQCDIGKVRWLRLLQRLMPSAALSLMRKY</sequence>
<comment type="similarity">
    <text evidence="1 3">Belongs to the short-chain dehydrogenases/reductases (SDR) family.</text>
</comment>